<evidence type="ECO:0000313" key="3">
    <source>
        <dbReference type="Proteomes" id="UP000515344"/>
    </source>
</evidence>
<dbReference type="KEGG" id="lacs:H4075_16930"/>
<dbReference type="PROSITE" id="PS51257">
    <property type="entry name" value="PROKAR_LIPOPROTEIN"/>
    <property type="match status" value="1"/>
</dbReference>
<keyword evidence="3" id="KW-1185">Reference proteome</keyword>
<organism evidence="2 3">
    <name type="scientific">Lacibacter sediminis</name>
    <dbReference type="NCBI Taxonomy" id="2760713"/>
    <lineage>
        <taxon>Bacteria</taxon>
        <taxon>Pseudomonadati</taxon>
        <taxon>Bacteroidota</taxon>
        <taxon>Chitinophagia</taxon>
        <taxon>Chitinophagales</taxon>
        <taxon>Chitinophagaceae</taxon>
        <taxon>Lacibacter</taxon>
    </lineage>
</organism>
<evidence type="ECO:0000313" key="2">
    <source>
        <dbReference type="EMBL" id="QNA43746.1"/>
    </source>
</evidence>
<feature type="domain" description="Lipocalin-like" evidence="1">
    <location>
        <begin position="33"/>
        <end position="108"/>
    </location>
</feature>
<dbReference type="AlphaFoldDB" id="A0A7G5XE43"/>
<sequence>MKNYFFAAIAASSLLFSCKKNDKTSCDNTVAALAGNYKITKVTLAGQDITQQAFFDVCLKDDVFQLKADKTLTYDDAGTLCNPPADGTGTWDVVSGRITVTHTGGGDDFDGTVVNKCNSFEVSESFGGQTLVTTFTKQ</sequence>
<dbReference type="Proteomes" id="UP000515344">
    <property type="component" value="Chromosome"/>
</dbReference>
<accession>A0A7G5XE43</accession>
<dbReference type="RefSeq" id="WP_182802008.1">
    <property type="nucleotide sequence ID" value="NZ_CP060007.1"/>
</dbReference>
<proteinExistence type="predicted"/>
<dbReference type="Pfam" id="PF13648">
    <property type="entry name" value="Lipocalin_4"/>
    <property type="match status" value="1"/>
</dbReference>
<dbReference type="InterPro" id="IPR024311">
    <property type="entry name" value="Lipocalin-like"/>
</dbReference>
<dbReference type="EMBL" id="CP060007">
    <property type="protein sequence ID" value="QNA43746.1"/>
    <property type="molecule type" value="Genomic_DNA"/>
</dbReference>
<name>A0A7G5XE43_9BACT</name>
<gene>
    <name evidence="2" type="ORF">H4075_16930</name>
</gene>
<reference evidence="3" key="1">
    <citation type="submission" date="2020-08" db="EMBL/GenBank/DDBJ databases">
        <title>Lacibacter sp. S13-6-6 genome sequencing.</title>
        <authorList>
            <person name="Jin L."/>
        </authorList>
    </citation>
    <scope>NUCLEOTIDE SEQUENCE [LARGE SCALE GENOMIC DNA]</scope>
    <source>
        <strain evidence="3">S13-6-6</strain>
    </source>
</reference>
<evidence type="ECO:0000259" key="1">
    <source>
        <dbReference type="Pfam" id="PF13648"/>
    </source>
</evidence>
<protein>
    <submittedName>
        <fullName evidence="2">Lipocalin family protein</fullName>
    </submittedName>
</protein>